<keyword evidence="5" id="KW-0808">Transferase</keyword>
<dbReference type="InterPro" id="IPR003661">
    <property type="entry name" value="HisK_dim/P_dom"/>
</dbReference>
<dbReference type="OrthoDB" id="9792991at2"/>
<dbReference type="InterPro" id="IPR003594">
    <property type="entry name" value="HATPase_dom"/>
</dbReference>
<dbReference type="GO" id="GO:0005886">
    <property type="term" value="C:plasma membrane"/>
    <property type="evidence" value="ECO:0007669"/>
    <property type="project" value="TreeGrafter"/>
</dbReference>
<dbReference type="EC" id="2.7.13.3" evidence="3"/>
<dbReference type="InterPro" id="IPR005467">
    <property type="entry name" value="His_kinase_dom"/>
</dbReference>
<dbReference type="Gene3D" id="3.30.565.10">
    <property type="entry name" value="Histidine kinase-like ATPase, C-terminal domain"/>
    <property type="match status" value="1"/>
</dbReference>
<evidence type="ECO:0000256" key="1">
    <source>
        <dbReference type="ARBA" id="ARBA00000085"/>
    </source>
</evidence>
<proteinExistence type="predicted"/>
<evidence type="ECO:0000313" key="11">
    <source>
        <dbReference type="Proteomes" id="UP000284277"/>
    </source>
</evidence>
<keyword evidence="8" id="KW-1133">Transmembrane helix</keyword>
<evidence type="ECO:0000256" key="2">
    <source>
        <dbReference type="ARBA" id="ARBA00004370"/>
    </source>
</evidence>
<dbReference type="CDD" id="cd00082">
    <property type="entry name" value="HisKA"/>
    <property type="match status" value="1"/>
</dbReference>
<dbReference type="Proteomes" id="UP000284277">
    <property type="component" value="Unassembled WGS sequence"/>
</dbReference>
<dbReference type="InterPro" id="IPR036890">
    <property type="entry name" value="HATPase_C_sf"/>
</dbReference>
<evidence type="ECO:0000259" key="9">
    <source>
        <dbReference type="PROSITE" id="PS50109"/>
    </source>
</evidence>
<dbReference type="SUPFAM" id="SSF47384">
    <property type="entry name" value="Homodimeric domain of signal transducing histidine kinase"/>
    <property type="match status" value="1"/>
</dbReference>
<dbReference type="GO" id="GO:0016036">
    <property type="term" value="P:cellular response to phosphate starvation"/>
    <property type="evidence" value="ECO:0007669"/>
    <property type="project" value="TreeGrafter"/>
</dbReference>
<dbReference type="InterPro" id="IPR004358">
    <property type="entry name" value="Sig_transdc_His_kin-like_C"/>
</dbReference>
<gene>
    <name evidence="10" type="ORF">BET01_01495</name>
</gene>
<evidence type="ECO:0000313" key="10">
    <source>
        <dbReference type="EMBL" id="RKD35395.1"/>
    </source>
</evidence>
<dbReference type="InterPro" id="IPR050351">
    <property type="entry name" value="BphY/WalK/GraS-like"/>
</dbReference>
<dbReference type="GO" id="GO:0000155">
    <property type="term" value="F:phosphorelay sensor kinase activity"/>
    <property type="evidence" value="ECO:0007669"/>
    <property type="project" value="InterPro"/>
</dbReference>
<keyword evidence="8" id="KW-0472">Membrane</keyword>
<dbReference type="PROSITE" id="PS50109">
    <property type="entry name" value="HIS_KIN"/>
    <property type="match status" value="1"/>
</dbReference>
<dbReference type="PANTHER" id="PTHR45453">
    <property type="entry name" value="PHOSPHATE REGULON SENSOR PROTEIN PHOR"/>
    <property type="match status" value="1"/>
</dbReference>
<keyword evidence="6" id="KW-0418">Kinase</keyword>
<feature type="transmembrane region" description="Helical" evidence="8">
    <location>
        <begin position="7"/>
        <end position="29"/>
    </location>
</feature>
<sequence>MKCSRKLVCHLIISLSLYIIAGWFLRIIFDYYSSNVHTSIIKWLTLRIELIQFLYLILGFISIFMYYWHKPWRYLYEIIDAAESLYKKNDCVVKLSEPLKEIEIQMNQIKMSVIMADQAIKIAESKKSELVAYIAHDIRTPLTSIIGYLSLIKDMPELTVNKRQEYAEILLDKAMHLEQMVNEFFEITQYNTQKIEINKQNVDLYYLFIQLTDEFYPMLKEKGNTLKLEIDENLYCSIDPEKMSRAFSNLLKNAINYSYLKTEIFISAEIYNNKLVVVFKNQGETLSDEDLSHIFEKFSRLVNSRTSGSKGAGLGLSIAKEIIHLHNGEIVAQSKDETITFIITIPI</sequence>
<keyword evidence="4" id="KW-0597">Phosphoprotein</keyword>
<dbReference type="FunFam" id="3.30.565.10:FF:000006">
    <property type="entry name" value="Sensor histidine kinase WalK"/>
    <property type="match status" value="1"/>
</dbReference>
<organism evidence="10 11">
    <name type="scientific">Lacrimispora algidixylanolytica</name>
    <dbReference type="NCBI Taxonomy" id="94868"/>
    <lineage>
        <taxon>Bacteria</taxon>
        <taxon>Bacillati</taxon>
        <taxon>Bacillota</taxon>
        <taxon>Clostridia</taxon>
        <taxon>Lachnospirales</taxon>
        <taxon>Lachnospiraceae</taxon>
        <taxon>Lacrimispora</taxon>
    </lineage>
</organism>
<dbReference type="PANTHER" id="PTHR45453:SF1">
    <property type="entry name" value="PHOSPHATE REGULON SENSOR PROTEIN PHOR"/>
    <property type="match status" value="1"/>
</dbReference>
<keyword evidence="8" id="KW-0812">Transmembrane</keyword>
<dbReference type="AlphaFoldDB" id="A0A419TD66"/>
<comment type="subcellular location">
    <subcellularLocation>
        <location evidence="2">Membrane</location>
    </subcellularLocation>
</comment>
<feature type="domain" description="Histidine kinase" evidence="9">
    <location>
        <begin position="133"/>
        <end position="347"/>
    </location>
</feature>
<dbReference type="SMART" id="SM00388">
    <property type="entry name" value="HisKA"/>
    <property type="match status" value="1"/>
</dbReference>
<dbReference type="PRINTS" id="PR00344">
    <property type="entry name" value="BCTRLSENSOR"/>
</dbReference>
<dbReference type="Gene3D" id="1.10.287.130">
    <property type="match status" value="1"/>
</dbReference>
<dbReference type="SMART" id="SM00387">
    <property type="entry name" value="HATPase_c"/>
    <property type="match status" value="1"/>
</dbReference>
<reference evidence="10 11" key="1">
    <citation type="submission" date="2016-08" db="EMBL/GenBank/DDBJ databases">
        <title>A new outlook on sporulation: Clostridium algidixylanolyticum.</title>
        <authorList>
            <person name="Poppleton D.I."/>
            <person name="Gribaldo S."/>
        </authorList>
    </citation>
    <scope>NUCLEOTIDE SEQUENCE [LARGE SCALE GENOMIC DNA]</scope>
    <source>
        <strain evidence="10 11">SPL73</strain>
    </source>
</reference>
<comment type="caution">
    <text evidence="10">The sequence shown here is derived from an EMBL/GenBank/DDBJ whole genome shotgun (WGS) entry which is preliminary data.</text>
</comment>
<evidence type="ECO:0000256" key="4">
    <source>
        <dbReference type="ARBA" id="ARBA00022553"/>
    </source>
</evidence>
<evidence type="ECO:0000256" key="7">
    <source>
        <dbReference type="ARBA" id="ARBA00023012"/>
    </source>
</evidence>
<accession>A0A419TD66</accession>
<name>A0A419TD66_9FIRM</name>
<keyword evidence="7" id="KW-0902">Two-component regulatory system</keyword>
<feature type="transmembrane region" description="Helical" evidence="8">
    <location>
        <begin position="49"/>
        <end position="68"/>
    </location>
</feature>
<dbReference type="GO" id="GO:0004721">
    <property type="term" value="F:phosphoprotein phosphatase activity"/>
    <property type="evidence" value="ECO:0007669"/>
    <property type="project" value="TreeGrafter"/>
</dbReference>
<protein>
    <recommendedName>
        <fullName evidence="3">histidine kinase</fullName>
        <ecNumber evidence="3">2.7.13.3</ecNumber>
    </recommendedName>
</protein>
<dbReference type="EMBL" id="MCIA01000001">
    <property type="protein sequence ID" value="RKD35395.1"/>
    <property type="molecule type" value="Genomic_DNA"/>
</dbReference>
<evidence type="ECO:0000256" key="3">
    <source>
        <dbReference type="ARBA" id="ARBA00012438"/>
    </source>
</evidence>
<comment type="catalytic activity">
    <reaction evidence="1">
        <text>ATP + protein L-histidine = ADP + protein N-phospho-L-histidine.</text>
        <dbReference type="EC" id="2.7.13.3"/>
    </reaction>
</comment>
<evidence type="ECO:0000256" key="6">
    <source>
        <dbReference type="ARBA" id="ARBA00022777"/>
    </source>
</evidence>
<dbReference type="InterPro" id="IPR036097">
    <property type="entry name" value="HisK_dim/P_sf"/>
</dbReference>
<dbReference type="SUPFAM" id="SSF55874">
    <property type="entry name" value="ATPase domain of HSP90 chaperone/DNA topoisomerase II/histidine kinase"/>
    <property type="match status" value="1"/>
</dbReference>
<evidence type="ECO:0000256" key="8">
    <source>
        <dbReference type="SAM" id="Phobius"/>
    </source>
</evidence>
<dbReference type="Pfam" id="PF00512">
    <property type="entry name" value="HisKA"/>
    <property type="match status" value="1"/>
</dbReference>
<keyword evidence="11" id="KW-1185">Reference proteome</keyword>
<dbReference type="Pfam" id="PF02518">
    <property type="entry name" value="HATPase_c"/>
    <property type="match status" value="1"/>
</dbReference>
<evidence type="ECO:0000256" key="5">
    <source>
        <dbReference type="ARBA" id="ARBA00022679"/>
    </source>
</evidence>